<keyword evidence="5" id="KW-1185">Reference proteome</keyword>
<feature type="domain" description="CCHC-type" evidence="3">
    <location>
        <begin position="110"/>
        <end position="125"/>
    </location>
</feature>
<dbReference type="InterPro" id="IPR036875">
    <property type="entry name" value="Znf_CCHC_sf"/>
</dbReference>
<dbReference type="InterPro" id="IPR001878">
    <property type="entry name" value="Znf_CCHC"/>
</dbReference>
<protein>
    <recommendedName>
        <fullName evidence="3">CCHC-type domain-containing protein</fullName>
    </recommendedName>
</protein>
<keyword evidence="1" id="KW-0479">Metal-binding</keyword>
<keyword evidence="1" id="KW-0863">Zinc-finger</keyword>
<gene>
    <name evidence="4" type="ORF">PCOR1329_LOCUS61889</name>
</gene>
<accession>A0ABN9VWK8</accession>
<sequence length="550" mass="61873">MPRCDYCRSPCGWHSFPGLQRSSSVVSCLPCWFDPDHNWEFDYEDDPVTDWLSDEEDNNGLGPCGYEEASESEESSFVPDTELDSDEEAEGPVGPKAPLAVMPKPQQRVCQHCGKAGHNLRSCPKLAQQLLRSVQKAHSPSAVVDALKTGGSGLKVTGIQTKFIYRKAHKLQRRVSHKGSRRVSAARKAAKGRKKAAKEKRRCLTRSTKDEAKLALAAKQSMAKAWKALAKWRLAKAGARGNCRSYLCPRCHASCACTKLDGHGQTRNGPQTKRKNALQATLAVKKRKLTSVFFRGSRCGDIYNGIKFCVLPQVKYPFPLPALLEFVEKYHAATRPELQQLCKDVGMSRSRSIMKLFRWLRWQEANLGYEEMQAMTRKGVVEGDGTGLKLFKHKGKNCHVALWSLAERPRDPAVPRTMVYFAPVKKDVLASGGLDHVADKSVLVSDGARLYARLAREHGLRHRFCVHSKGVLNEKARVRGYGTLDVNTGLIDERWSRIKEWIPKGIWGSDGEGNLNVELWSYVYQWWFRCHHPLKADRQARLAEYSGREA</sequence>
<evidence type="ECO:0000313" key="4">
    <source>
        <dbReference type="EMBL" id="CAK0877996.1"/>
    </source>
</evidence>
<name>A0ABN9VWK8_9DINO</name>
<reference evidence="4" key="1">
    <citation type="submission" date="2023-10" db="EMBL/GenBank/DDBJ databases">
        <authorList>
            <person name="Chen Y."/>
            <person name="Shah S."/>
            <person name="Dougan E. K."/>
            <person name="Thang M."/>
            <person name="Chan C."/>
        </authorList>
    </citation>
    <scope>NUCLEOTIDE SEQUENCE [LARGE SCALE GENOMIC DNA]</scope>
</reference>
<proteinExistence type="predicted"/>
<evidence type="ECO:0000313" key="5">
    <source>
        <dbReference type="Proteomes" id="UP001189429"/>
    </source>
</evidence>
<keyword evidence="1" id="KW-0862">Zinc</keyword>
<dbReference type="SUPFAM" id="SSF57756">
    <property type="entry name" value="Retrovirus zinc finger-like domains"/>
    <property type="match status" value="1"/>
</dbReference>
<evidence type="ECO:0000256" key="1">
    <source>
        <dbReference type="PROSITE-ProRule" id="PRU00047"/>
    </source>
</evidence>
<evidence type="ECO:0000256" key="2">
    <source>
        <dbReference type="SAM" id="MobiDB-lite"/>
    </source>
</evidence>
<organism evidence="4 5">
    <name type="scientific">Prorocentrum cordatum</name>
    <dbReference type="NCBI Taxonomy" id="2364126"/>
    <lineage>
        <taxon>Eukaryota</taxon>
        <taxon>Sar</taxon>
        <taxon>Alveolata</taxon>
        <taxon>Dinophyceae</taxon>
        <taxon>Prorocentrales</taxon>
        <taxon>Prorocentraceae</taxon>
        <taxon>Prorocentrum</taxon>
    </lineage>
</organism>
<dbReference type="PROSITE" id="PS50158">
    <property type="entry name" value="ZF_CCHC"/>
    <property type="match status" value="1"/>
</dbReference>
<dbReference type="Proteomes" id="UP001189429">
    <property type="component" value="Unassembled WGS sequence"/>
</dbReference>
<feature type="region of interest" description="Disordered" evidence="2">
    <location>
        <begin position="53"/>
        <end position="102"/>
    </location>
</feature>
<comment type="caution">
    <text evidence="4">The sequence shown here is derived from an EMBL/GenBank/DDBJ whole genome shotgun (WGS) entry which is preliminary data.</text>
</comment>
<dbReference type="EMBL" id="CAUYUJ010017797">
    <property type="protein sequence ID" value="CAK0877996.1"/>
    <property type="molecule type" value="Genomic_DNA"/>
</dbReference>
<feature type="compositionally biased region" description="Acidic residues" evidence="2">
    <location>
        <begin position="81"/>
        <end position="90"/>
    </location>
</feature>
<feature type="region of interest" description="Disordered" evidence="2">
    <location>
        <begin position="175"/>
        <end position="204"/>
    </location>
</feature>
<evidence type="ECO:0000259" key="3">
    <source>
        <dbReference type="PROSITE" id="PS50158"/>
    </source>
</evidence>